<dbReference type="SMART" id="SM00612">
    <property type="entry name" value="Kelch"/>
    <property type="match status" value="2"/>
</dbReference>
<comment type="caution">
    <text evidence="4">The sequence shown here is derived from an EMBL/GenBank/DDBJ whole genome shotgun (WGS) entry which is preliminary data.</text>
</comment>
<evidence type="ECO:0000313" key="4">
    <source>
        <dbReference type="EMBL" id="OAE22400.1"/>
    </source>
</evidence>
<feature type="domain" description="F-box" evidence="3">
    <location>
        <begin position="72"/>
        <end position="110"/>
    </location>
</feature>
<dbReference type="PANTHER" id="PTHR46344:SF21">
    <property type="entry name" value="F-BOX_KELCH-REPEAT PROTEIN SKIP30 ISOFORM X2"/>
    <property type="match status" value="1"/>
</dbReference>
<dbReference type="InterPro" id="IPR001810">
    <property type="entry name" value="F-box_dom"/>
</dbReference>
<dbReference type="InterPro" id="IPR006652">
    <property type="entry name" value="Kelch_1"/>
</dbReference>
<gene>
    <name evidence="4" type="ORF">AXG93_2318s1470</name>
</gene>
<evidence type="ECO:0000256" key="2">
    <source>
        <dbReference type="ARBA" id="ARBA00022737"/>
    </source>
</evidence>
<keyword evidence="5" id="KW-1185">Reference proteome</keyword>
<dbReference type="InterPro" id="IPR036047">
    <property type="entry name" value="F-box-like_dom_sf"/>
</dbReference>
<reference evidence="4" key="1">
    <citation type="submission" date="2016-03" db="EMBL/GenBank/DDBJ databases">
        <title>Mechanisms controlling the formation of the plant cell surface in tip-growing cells are functionally conserved among land plants.</title>
        <authorList>
            <person name="Honkanen S."/>
            <person name="Jones V.A."/>
            <person name="Morieri G."/>
            <person name="Champion C."/>
            <person name="Hetherington A.J."/>
            <person name="Kelly S."/>
            <person name="Saint-Marcoux D."/>
            <person name="Proust H."/>
            <person name="Prescott H."/>
            <person name="Dolan L."/>
        </authorList>
    </citation>
    <scope>NUCLEOTIDE SEQUENCE [LARGE SCALE GENOMIC DNA]</scope>
    <source>
        <tissue evidence="4">Whole gametophyte</tissue>
    </source>
</reference>
<keyword evidence="2" id="KW-0677">Repeat</keyword>
<dbReference type="SUPFAM" id="SSF81383">
    <property type="entry name" value="F-box domain"/>
    <property type="match status" value="1"/>
</dbReference>
<evidence type="ECO:0000256" key="1">
    <source>
        <dbReference type="ARBA" id="ARBA00022441"/>
    </source>
</evidence>
<sequence>MAIPGLCVGCASCEEDCECGRSTTAPGTPRDDEQSKLGVCGKMMPAVNNEKKKERPNCDDDICASDDYPLIPGLPDHISKAFLAMLPRASFTRLQLVSRSWKRYFQSEELFDIRRQIGEAEPCIYVLAEHPRAAPFVMLHPRADKWVSLPPTPGHSKDQIWEGFSCVAVDSFLFVMGGTRRSTHHPYSTGEMCGEVWRYDAKTNKWEARRKMDPARSWHAAAAIGGRIYVAGGSSPHTILQSAQVYDVSSDSWSPLPDMRHRRFGCQGLALNHELWVVAGEFEIHHTSDTGPEHGSVEIFDPKSCSWRLAPDVCLDSEKVAGPMVVADGRLLCVHQRTVREYKGGKNWEILGYVSSGDLSQRPYPRFGFGLVSLEKEVFVIGGARESWQNQTRCTIQNLDTVEVCNLDQLSKSRDSCPELSWRDASPMGVCRGTILATALVWL</sequence>
<dbReference type="Proteomes" id="UP000077202">
    <property type="component" value="Unassembled WGS sequence"/>
</dbReference>
<keyword evidence="1" id="KW-0880">Kelch repeat</keyword>
<dbReference type="AlphaFoldDB" id="A0A176VNE2"/>
<dbReference type="Pfam" id="PF00646">
    <property type="entry name" value="F-box"/>
    <property type="match status" value="1"/>
</dbReference>
<protein>
    <recommendedName>
        <fullName evidence="3">F-box domain-containing protein</fullName>
    </recommendedName>
</protein>
<name>A0A176VNE2_MARPO</name>
<evidence type="ECO:0000313" key="5">
    <source>
        <dbReference type="Proteomes" id="UP000077202"/>
    </source>
</evidence>
<accession>A0A176VNE2</accession>
<dbReference type="SUPFAM" id="SSF117281">
    <property type="entry name" value="Kelch motif"/>
    <property type="match status" value="1"/>
</dbReference>
<proteinExistence type="predicted"/>
<dbReference type="InterPro" id="IPR015915">
    <property type="entry name" value="Kelch-typ_b-propeller"/>
</dbReference>
<dbReference type="PANTHER" id="PTHR46344">
    <property type="entry name" value="OS02G0202900 PROTEIN"/>
    <property type="match status" value="1"/>
</dbReference>
<dbReference type="Gene3D" id="2.120.10.80">
    <property type="entry name" value="Kelch-type beta propeller"/>
    <property type="match status" value="1"/>
</dbReference>
<organism evidence="4 5">
    <name type="scientific">Marchantia polymorpha subsp. ruderalis</name>
    <dbReference type="NCBI Taxonomy" id="1480154"/>
    <lineage>
        <taxon>Eukaryota</taxon>
        <taxon>Viridiplantae</taxon>
        <taxon>Streptophyta</taxon>
        <taxon>Embryophyta</taxon>
        <taxon>Marchantiophyta</taxon>
        <taxon>Marchantiopsida</taxon>
        <taxon>Marchantiidae</taxon>
        <taxon>Marchantiales</taxon>
        <taxon>Marchantiaceae</taxon>
        <taxon>Marchantia</taxon>
    </lineage>
</organism>
<dbReference type="Pfam" id="PF24681">
    <property type="entry name" value="Kelch_KLHDC2_KLHL20_DRC7"/>
    <property type="match status" value="1"/>
</dbReference>
<evidence type="ECO:0000259" key="3">
    <source>
        <dbReference type="Pfam" id="PF00646"/>
    </source>
</evidence>
<dbReference type="EMBL" id="LVLJ01003211">
    <property type="protein sequence ID" value="OAE22400.1"/>
    <property type="molecule type" value="Genomic_DNA"/>
</dbReference>